<keyword evidence="1" id="KW-0479">Metal-binding</keyword>
<keyword evidence="2" id="KW-0068">Autocatalytic cleavage</keyword>
<dbReference type="PANTHER" id="PTHR43432">
    <property type="entry name" value="SLR0285 PROTEIN"/>
    <property type="match status" value="1"/>
</dbReference>
<dbReference type="InterPro" id="IPR058240">
    <property type="entry name" value="rSAM_sf"/>
</dbReference>
<dbReference type="Pfam" id="PF04055">
    <property type="entry name" value="Radical_SAM"/>
    <property type="match status" value="1"/>
</dbReference>
<gene>
    <name evidence="8" type="ORF">MTO99_00410</name>
</gene>
<organism evidence="8 9">
    <name type="scientific">Agromyces larvae</name>
    <dbReference type="NCBI Taxonomy" id="2929802"/>
    <lineage>
        <taxon>Bacteria</taxon>
        <taxon>Bacillati</taxon>
        <taxon>Actinomycetota</taxon>
        <taxon>Actinomycetes</taxon>
        <taxon>Micrococcales</taxon>
        <taxon>Microbacteriaceae</taxon>
        <taxon>Agromyces</taxon>
    </lineage>
</organism>
<feature type="region of interest" description="Disordered" evidence="6">
    <location>
        <begin position="429"/>
        <end position="448"/>
    </location>
</feature>
<dbReference type="Pfam" id="PF14528">
    <property type="entry name" value="LAGLIDADG_3"/>
    <property type="match status" value="1"/>
</dbReference>
<protein>
    <recommendedName>
        <fullName evidence="7">DOD-type homing endonuclease domain-containing protein</fullName>
    </recommendedName>
</protein>
<reference evidence="8 9" key="1">
    <citation type="submission" date="2022-03" db="EMBL/GenBank/DDBJ databases">
        <title>Mucilaginibacter sp. isolated from the gut of Protaetia brevitarsis seulensis larvae.</title>
        <authorList>
            <person name="Won M."/>
            <person name="Kim S.-J."/>
            <person name="Kwon S.-W."/>
        </authorList>
    </citation>
    <scope>NUCLEOTIDE SEQUENCE [LARGE SCALE GENOMIC DNA]</scope>
    <source>
        <strain evidence="8 9">CFWR-12</strain>
    </source>
</reference>
<name>A0ABY4BYN8_9MICO</name>
<dbReference type="InterPro" id="IPR030934">
    <property type="entry name" value="Intein_C"/>
</dbReference>
<evidence type="ECO:0000256" key="3">
    <source>
        <dbReference type="ARBA" id="ARBA00023000"/>
    </source>
</evidence>
<dbReference type="InterPro" id="IPR003586">
    <property type="entry name" value="Hint_dom_C"/>
</dbReference>
<feature type="compositionally biased region" description="Low complexity" evidence="6">
    <location>
        <begin position="429"/>
        <end position="440"/>
    </location>
</feature>
<evidence type="ECO:0000256" key="4">
    <source>
        <dbReference type="ARBA" id="ARBA00023004"/>
    </source>
</evidence>
<keyword evidence="9" id="KW-1185">Reference proteome</keyword>
<evidence type="ECO:0000256" key="2">
    <source>
        <dbReference type="ARBA" id="ARBA00022813"/>
    </source>
</evidence>
<accession>A0ABY4BYN8</accession>
<dbReference type="SUPFAM" id="SSF55608">
    <property type="entry name" value="Homing endonucleases"/>
    <property type="match status" value="1"/>
</dbReference>
<sequence length="448" mass="48053">MVGIRTAQRAHVETIESLIAWPDARSAGWDAGFLSGVFDAEGSCSGGILRFSNSNEEILTSIERGLARFGLASIRDPVRLNGVANIRLLGGLPARSAFFGIVQPAITRKLSLIGAAVKTVADLRVVSIEPIEGGSQQLVDITTTTGDFIAEGVVSHNCFARPTHQYLDLDAGDDFDRQIVVKVNVADVLRTELARPSWGHDPVALGTNTDPYQRAEGRYRLMPGIIDALASSGTPFSILTKGTLLRRDLPLLTDASQQVPIDLAMSIAVYDDDLQRSVEPGTPSTDARLATVTAARDAGFDCTVFLMPILPYLTDTRAHLDDALRRAKAAGATGVIHSALHLRGAVKPWFLQWLEREHPELVPKYRAMYPGAAAYAPKAYRDWLAERIRPLIRAHGLVRVREDPATGGVRFTARSAGARIGRPGAPGLAPPAAGAVGPAAHDTAPTLF</sequence>
<feature type="domain" description="DOD-type homing endonuclease" evidence="7">
    <location>
        <begin position="33"/>
        <end position="71"/>
    </location>
</feature>
<keyword evidence="5" id="KW-0411">Iron-sulfur</keyword>
<dbReference type="EMBL" id="CP094528">
    <property type="protein sequence ID" value="UOE44295.1"/>
    <property type="molecule type" value="Genomic_DNA"/>
</dbReference>
<dbReference type="InterPro" id="IPR007197">
    <property type="entry name" value="rSAM"/>
</dbReference>
<dbReference type="RefSeq" id="WP_243555984.1">
    <property type="nucleotide sequence ID" value="NZ_CP094528.1"/>
</dbReference>
<evidence type="ECO:0000313" key="9">
    <source>
        <dbReference type="Proteomes" id="UP000832097"/>
    </source>
</evidence>
<dbReference type="Gene3D" id="3.80.30.30">
    <property type="match status" value="1"/>
</dbReference>
<evidence type="ECO:0000313" key="8">
    <source>
        <dbReference type="EMBL" id="UOE44295.1"/>
    </source>
</evidence>
<evidence type="ECO:0000256" key="6">
    <source>
        <dbReference type="SAM" id="MobiDB-lite"/>
    </source>
</evidence>
<dbReference type="PANTHER" id="PTHR43432:SF3">
    <property type="entry name" value="SLR0285 PROTEIN"/>
    <property type="match status" value="1"/>
</dbReference>
<dbReference type="Proteomes" id="UP000832097">
    <property type="component" value="Chromosome"/>
</dbReference>
<keyword evidence="3" id="KW-0651">Protein splicing</keyword>
<dbReference type="PROSITE" id="PS50818">
    <property type="entry name" value="INTEIN_C_TER"/>
    <property type="match status" value="1"/>
</dbReference>
<dbReference type="InterPro" id="IPR004860">
    <property type="entry name" value="LAGLIDADG_dom"/>
</dbReference>
<keyword evidence="4" id="KW-0408">Iron</keyword>
<dbReference type="PROSITE" id="PS50819">
    <property type="entry name" value="INTEIN_ENDONUCLEASE"/>
    <property type="match status" value="1"/>
</dbReference>
<dbReference type="InterPro" id="IPR040086">
    <property type="entry name" value="MJ0683-like"/>
</dbReference>
<proteinExistence type="predicted"/>
<evidence type="ECO:0000256" key="1">
    <source>
        <dbReference type="ARBA" id="ARBA00022723"/>
    </source>
</evidence>
<dbReference type="InterPro" id="IPR027434">
    <property type="entry name" value="Homing_endonucl"/>
</dbReference>
<dbReference type="SMART" id="SM00305">
    <property type="entry name" value="HintC"/>
    <property type="match status" value="1"/>
</dbReference>
<evidence type="ECO:0000256" key="5">
    <source>
        <dbReference type="ARBA" id="ARBA00023014"/>
    </source>
</evidence>
<dbReference type="SUPFAM" id="SSF102114">
    <property type="entry name" value="Radical SAM enzymes"/>
    <property type="match status" value="1"/>
</dbReference>
<evidence type="ECO:0000259" key="7">
    <source>
        <dbReference type="PROSITE" id="PS50819"/>
    </source>
</evidence>
<dbReference type="InterPro" id="IPR004042">
    <property type="entry name" value="Intein_endonuc_central"/>
</dbReference>